<evidence type="ECO:0000313" key="1">
    <source>
        <dbReference type="EMBL" id="MPN46840.1"/>
    </source>
</evidence>
<sequence length="168" mass="18499">MLSSVFLYSCAEALCALPQNATMTSATPSAAGSTIFNNIFLTFSLIFASLHAEHVVTYRNDERARPNKRVVCFGRIEIVDAAVAWIPAVHGVARRAQRLIVRREVDLSVGNNRERTILIDNARYCIGKARIFDAVENNCAYGDHAAVRFAARLAVYEPCKQIRVAAVG</sequence>
<gene>
    <name evidence="1" type="ORF">SDC9_194439</name>
</gene>
<name>A0A645I6W4_9ZZZZ</name>
<organism evidence="1">
    <name type="scientific">bioreactor metagenome</name>
    <dbReference type="NCBI Taxonomy" id="1076179"/>
    <lineage>
        <taxon>unclassified sequences</taxon>
        <taxon>metagenomes</taxon>
        <taxon>ecological metagenomes</taxon>
    </lineage>
</organism>
<protein>
    <submittedName>
        <fullName evidence="1">Uncharacterized protein</fullName>
    </submittedName>
</protein>
<dbReference type="AlphaFoldDB" id="A0A645I6W4"/>
<proteinExistence type="predicted"/>
<reference evidence="1" key="1">
    <citation type="submission" date="2019-08" db="EMBL/GenBank/DDBJ databases">
        <authorList>
            <person name="Kucharzyk K."/>
            <person name="Murdoch R.W."/>
            <person name="Higgins S."/>
            <person name="Loffler F."/>
        </authorList>
    </citation>
    <scope>NUCLEOTIDE SEQUENCE</scope>
</reference>
<accession>A0A645I6W4</accession>
<dbReference type="EMBL" id="VSSQ01107845">
    <property type="protein sequence ID" value="MPN46840.1"/>
    <property type="molecule type" value="Genomic_DNA"/>
</dbReference>
<comment type="caution">
    <text evidence="1">The sequence shown here is derived from an EMBL/GenBank/DDBJ whole genome shotgun (WGS) entry which is preliminary data.</text>
</comment>